<proteinExistence type="predicted"/>
<sequence length="82" mass="9107">MPKYTCDFKVTVLGRATVEAATLEAAYEAVLEASSDEYLCSISLHLGDTAEFEFSEEGEEVKLTLDDSCEIDVYRPVEVPHE</sequence>
<protein>
    <submittedName>
        <fullName evidence="1">Uncharacterized protein</fullName>
    </submittedName>
</protein>
<name>A0A7J0BX03_9BACT</name>
<reference evidence="1 2" key="1">
    <citation type="submission" date="2020-05" db="EMBL/GenBank/DDBJ databases">
        <title>Draft genome sequence of Desulfovibrio psychrotolerans JS1T.</title>
        <authorList>
            <person name="Ueno A."/>
            <person name="Tamazawa S."/>
            <person name="Tamamura S."/>
            <person name="Murakami T."/>
            <person name="Kiyama T."/>
            <person name="Inomata H."/>
            <person name="Amano Y."/>
            <person name="Miyakawa K."/>
            <person name="Tamaki H."/>
            <person name="Naganuma T."/>
            <person name="Kaneko K."/>
        </authorList>
    </citation>
    <scope>NUCLEOTIDE SEQUENCE [LARGE SCALE GENOMIC DNA]</scope>
    <source>
        <strain evidence="1 2">JS1</strain>
    </source>
</reference>
<dbReference type="AlphaFoldDB" id="A0A7J0BX03"/>
<dbReference type="RefSeq" id="WP_174410345.1">
    <property type="nucleotide sequence ID" value="NZ_BLVP01000009.1"/>
</dbReference>
<dbReference type="Proteomes" id="UP000503820">
    <property type="component" value="Unassembled WGS sequence"/>
</dbReference>
<accession>A0A7J0BX03</accession>
<evidence type="ECO:0000313" key="2">
    <source>
        <dbReference type="Proteomes" id="UP000503820"/>
    </source>
</evidence>
<dbReference type="EMBL" id="BLVP01000009">
    <property type="protein sequence ID" value="GFM37705.1"/>
    <property type="molecule type" value="Genomic_DNA"/>
</dbReference>
<comment type="caution">
    <text evidence="1">The sequence shown here is derived from an EMBL/GenBank/DDBJ whole genome shotgun (WGS) entry which is preliminary data.</text>
</comment>
<gene>
    <name evidence="1" type="ORF">DSM19430T_23890</name>
</gene>
<keyword evidence="2" id="KW-1185">Reference proteome</keyword>
<organism evidence="1 2">
    <name type="scientific">Desulfovibrio psychrotolerans</name>
    <dbReference type="NCBI Taxonomy" id="415242"/>
    <lineage>
        <taxon>Bacteria</taxon>
        <taxon>Pseudomonadati</taxon>
        <taxon>Thermodesulfobacteriota</taxon>
        <taxon>Desulfovibrionia</taxon>
        <taxon>Desulfovibrionales</taxon>
        <taxon>Desulfovibrionaceae</taxon>
        <taxon>Desulfovibrio</taxon>
    </lineage>
</organism>
<evidence type="ECO:0000313" key="1">
    <source>
        <dbReference type="EMBL" id="GFM37705.1"/>
    </source>
</evidence>